<dbReference type="SUPFAM" id="SSF51430">
    <property type="entry name" value="NAD(P)-linked oxidoreductase"/>
    <property type="match status" value="1"/>
</dbReference>
<dbReference type="RefSeq" id="WP_230730702.1">
    <property type="nucleotide sequence ID" value="NZ_JAJNDB010000001.1"/>
</dbReference>
<dbReference type="Pfam" id="PF00248">
    <property type="entry name" value="Aldo_ket_red"/>
    <property type="match status" value="1"/>
</dbReference>
<dbReference type="Gene3D" id="3.20.20.100">
    <property type="entry name" value="NADP-dependent oxidoreductase domain"/>
    <property type="match status" value="1"/>
</dbReference>
<evidence type="ECO:0000313" key="5">
    <source>
        <dbReference type="EMBL" id="MCD2193047.1"/>
    </source>
</evidence>
<dbReference type="PROSITE" id="PS00062">
    <property type="entry name" value="ALDOKETO_REDUCTASE_2"/>
    <property type="match status" value="1"/>
</dbReference>
<keyword evidence="2" id="KW-0521">NADP</keyword>
<organism evidence="5 6">
    <name type="scientific">Actinomycetospora endophytica</name>
    <dbReference type="NCBI Taxonomy" id="2291215"/>
    <lineage>
        <taxon>Bacteria</taxon>
        <taxon>Bacillati</taxon>
        <taxon>Actinomycetota</taxon>
        <taxon>Actinomycetes</taxon>
        <taxon>Pseudonocardiales</taxon>
        <taxon>Pseudonocardiaceae</taxon>
        <taxon>Actinomycetospora</taxon>
    </lineage>
</organism>
<protein>
    <submittedName>
        <fullName evidence="5">Aldo/keto reductase</fullName>
    </submittedName>
</protein>
<evidence type="ECO:0000259" key="4">
    <source>
        <dbReference type="Pfam" id="PF00248"/>
    </source>
</evidence>
<sequence length="277" mass="30655">MSNNVPGVKLNSGATIPQLGFGVFQIDRQDTAKTVQTALEIGYRHIDTAQMYGNEAEVGEAIANSGLRRDDLFVTTKCNNANHGYDDAQRALDESLTKLGLDYVDLYLVHWPLPGKDLYVETWKGFEQAAKDGKSRSIGVSNFKAHHLDRLAQETSTVPAVNQIEIHPHMQQQEMREQDERRGIATEAWSPIGQGKGVLDEPVLGKIAAAHGKSAAQVTLRWHVQLGNIVFPKSVTTERIRENFEIFDFSLTADEMSAVAGLEKGQRVGPDPDTFDR</sequence>
<reference evidence="5 6" key="1">
    <citation type="submission" date="2021-11" db="EMBL/GenBank/DDBJ databases">
        <title>Draft genome sequence of Actinomycetospora sp. SF1 isolated from the rhizosphere soil.</title>
        <authorList>
            <person name="Duangmal K."/>
            <person name="Chantavorakit T."/>
        </authorList>
    </citation>
    <scope>NUCLEOTIDE SEQUENCE [LARGE SCALE GENOMIC DNA]</scope>
    <source>
        <strain evidence="5 6">TBRC 5722</strain>
    </source>
</reference>
<accession>A0ABS8P465</accession>
<evidence type="ECO:0000256" key="3">
    <source>
        <dbReference type="ARBA" id="ARBA00023002"/>
    </source>
</evidence>
<dbReference type="PANTHER" id="PTHR43827:SF3">
    <property type="entry name" value="NADP-DEPENDENT OXIDOREDUCTASE DOMAIN-CONTAINING PROTEIN"/>
    <property type="match status" value="1"/>
</dbReference>
<evidence type="ECO:0000256" key="1">
    <source>
        <dbReference type="ARBA" id="ARBA00007905"/>
    </source>
</evidence>
<dbReference type="PROSITE" id="PS00798">
    <property type="entry name" value="ALDOKETO_REDUCTASE_1"/>
    <property type="match status" value="1"/>
</dbReference>
<name>A0ABS8P465_9PSEU</name>
<evidence type="ECO:0000256" key="2">
    <source>
        <dbReference type="ARBA" id="ARBA00022857"/>
    </source>
</evidence>
<evidence type="ECO:0000313" key="6">
    <source>
        <dbReference type="Proteomes" id="UP001199469"/>
    </source>
</evidence>
<dbReference type="EMBL" id="JAJNDB010000001">
    <property type="protein sequence ID" value="MCD2193047.1"/>
    <property type="molecule type" value="Genomic_DNA"/>
</dbReference>
<dbReference type="InterPro" id="IPR036812">
    <property type="entry name" value="NAD(P)_OxRdtase_dom_sf"/>
</dbReference>
<dbReference type="PIRSF" id="PIRSF000097">
    <property type="entry name" value="AKR"/>
    <property type="match status" value="1"/>
</dbReference>
<dbReference type="Proteomes" id="UP001199469">
    <property type="component" value="Unassembled WGS sequence"/>
</dbReference>
<dbReference type="InterPro" id="IPR020471">
    <property type="entry name" value="AKR"/>
</dbReference>
<gene>
    <name evidence="5" type="ORF">LQ327_06540</name>
</gene>
<dbReference type="InterPro" id="IPR018170">
    <property type="entry name" value="Aldo/ket_reductase_CS"/>
</dbReference>
<feature type="domain" description="NADP-dependent oxidoreductase" evidence="4">
    <location>
        <begin position="25"/>
        <end position="262"/>
    </location>
</feature>
<comment type="similarity">
    <text evidence="1">Belongs to the aldo/keto reductase family.</text>
</comment>
<proteinExistence type="inferred from homology"/>
<keyword evidence="3" id="KW-0560">Oxidoreductase</keyword>
<keyword evidence="6" id="KW-1185">Reference proteome</keyword>
<comment type="caution">
    <text evidence="5">The sequence shown here is derived from an EMBL/GenBank/DDBJ whole genome shotgun (WGS) entry which is preliminary data.</text>
</comment>
<dbReference type="InterPro" id="IPR023210">
    <property type="entry name" value="NADP_OxRdtase_dom"/>
</dbReference>
<dbReference type="PRINTS" id="PR00069">
    <property type="entry name" value="ALDKETRDTASE"/>
</dbReference>
<dbReference type="PANTHER" id="PTHR43827">
    <property type="entry name" value="2,5-DIKETO-D-GLUCONIC ACID REDUCTASE"/>
    <property type="match status" value="1"/>
</dbReference>